<name>A0A2P2LHB7_RHIMU</name>
<protein>
    <submittedName>
        <fullName evidence="1">Uncharacterized protein</fullName>
    </submittedName>
</protein>
<evidence type="ECO:0000313" key="1">
    <source>
        <dbReference type="EMBL" id="MBX17372.1"/>
    </source>
</evidence>
<dbReference type="EMBL" id="GGEC01036888">
    <property type="protein sequence ID" value="MBX17372.1"/>
    <property type="molecule type" value="Transcribed_RNA"/>
</dbReference>
<organism evidence="1">
    <name type="scientific">Rhizophora mucronata</name>
    <name type="common">Asiatic mangrove</name>
    <dbReference type="NCBI Taxonomy" id="61149"/>
    <lineage>
        <taxon>Eukaryota</taxon>
        <taxon>Viridiplantae</taxon>
        <taxon>Streptophyta</taxon>
        <taxon>Embryophyta</taxon>
        <taxon>Tracheophyta</taxon>
        <taxon>Spermatophyta</taxon>
        <taxon>Magnoliopsida</taxon>
        <taxon>eudicotyledons</taxon>
        <taxon>Gunneridae</taxon>
        <taxon>Pentapetalae</taxon>
        <taxon>rosids</taxon>
        <taxon>fabids</taxon>
        <taxon>Malpighiales</taxon>
        <taxon>Rhizophoraceae</taxon>
        <taxon>Rhizophora</taxon>
    </lineage>
</organism>
<accession>A0A2P2LHB7</accession>
<reference evidence="1" key="1">
    <citation type="submission" date="2018-02" db="EMBL/GenBank/DDBJ databases">
        <title>Rhizophora mucronata_Transcriptome.</title>
        <authorList>
            <person name="Meera S.P."/>
            <person name="Sreeshan A."/>
            <person name="Augustine A."/>
        </authorList>
    </citation>
    <scope>NUCLEOTIDE SEQUENCE</scope>
    <source>
        <tissue evidence="1">Leaf</tissue>
    </source>
</reference>
<sequence>MLREMKFDTRHFISLFVICEDFYSPCWVGWLLCLLPRQGTIISEE</sequence>
<proteinExistence type="predicted"/>
<dbReference type="AlphaFoldDB" id="A0A2P2LHB7"/>